<feature type="domain" description="Outer membrane protein beta-barrel" evidence="3">
    <location>
        <begin position="9"/>
        <end position="167"/>
    </location>
</feature>
<dbReference type="AlphaFoldDB" id="A0A094IP69"/>
<dbReference type="RefSeq" id="WP_034730634.1">
    <property type="nucleotide sequence ID" value="NZ_JPIN01000002.1"/>
</dbReference>
<gene>
    <name evidence="4" type="ORF">IDAT_03795</name>
</gene>
<accession>A0A094IP69</accession>
<evidence type="ECO:0000259" key="3">
    <source>
        <dbReference type="Pfam" id="PF13505"/>
    </source>
</evidence>
<dbReference type="Pfam" id="PF13505">
    <property type="entry name" value="OMP_b-brl"/>
    <property type="match status" value="1"/>
</dbReference>
<dbReference type="eggNOG" id="COG3637">
    <property type="taxonomic scope" value="Bacteria"/>
</dbReference>
<dbReference type="Proteomes" id="UP000053718">
    <property type="component" value="Unassembled WGS sequence"/>
</dbReference>
<evidence type="ECO:0000313" key="4">
    <source>
        <dbReference type="EMBL" id="KFZ29480.1"/>
    </source>
</evidence>
<comment type="caution">
    <text evidence="4">The sequence shown here is derived from an EMBL/GenBank/DDBJ whole genome shotgun (WGS) entry which is preliminary data.</text>
</comment>
<keyword evidence="1 2" id="KW-0732">Signal</keyword>
<dbReference type="EMBL" id="JPIN01000002">
    <property type="protein sequence ID" value="KFZ29480.1"/>
    <property type="molecule type" value="Genomic_DNA"/>
</dbReference>
<organism evidence="4 5">
    <name type="scientific">Pseudidiomarina atlantica</name>
    <dbReference type="NCBI Taxonomy" id="1517416"/>
    <lineage>
        <taxon>Bacteria</taxon>
        <taxon>Pseudomonadati</taxon>
        <taxon>Pseudomonadota</taxon>
        <taxon>Gammaproteobacteria</taxon>
        <taxon>Alteromonadales</taxon>
        <taxon>Idiomarinaceae</taxon>
        <taxon>Pseudidiomarina</taxon>
    </lineage>
</organism>
<name>A0A094IP69_9GAMM</name>
<evidence type="ECO:0000256" key="1">
    <source>
        <dbReference type="ARBA" id="ARBA00022729"/>
    </source>
</evidence>
<dbReference type="SUPFAM" id="SSF56925">
    <property type="entry name" value="OMPA-like"/>
    <property type="match status" value="1"/>
</dbReference>
<dbReference type="InterPro" id="IPR011250">
    <property type="entry name" value="OMP/PagP_B-barrel"/>
</dbReference>
<sequence length="200" mass="21889">MKKLLFSTSALALLASGTAVADDTPVYDYVSVNYLSANYDDDDFLGVDYEPTGFQIEGSKLITENFYIIGSYDRLGEDYNIGGQRVDVDVDTWRAGVGFLFPLSRTSHLFVEPAWVRFEGESDNFTTEEDGYGVKAGINQVISNTFHVKGYANYVDVDDADDTTFGVEGRVLFTENLHGIAGIEGNGDGTVFKLGASFAF</sequence>
<feature type="signal peptide" evidence="2">
    <location>
        <begin position="1"/>
        <end position="21"/>
    </location>
</feature>
<keyword evidence="5" id="KW-1185">Reference proteome</keyword>
<feature type="chain" id="PRO_5001904511" description="Outer membrane protein beta-barrel domain-containing protein" evidence="2">
    <location>
        <begin position="22"/>
        <end position="200"/>
    </location>
</feature>
<proteinExistence type="predicted"/>
<evidence type="ECO:0000313" key="5">
    <source>
        <dbReference type="Proteomes" id="UP000053718"/>
    </source>
</evidence>
<evidence type="ECO:0000256" key="2">
    <source>
        <dbReference type="SAM" id="SignalP"/>
    </source>
</evidence>
<dbReference type="OrthoDB" id="6237078at2"/>
<protein>
    <recommendedName>
        <fullName evidence="3">Outer membrane protein beta-barrel domain-containing protein</fullName>
    </recommendedName>
</protein>
<reference evidence="4 5" key="1">
    <citation type="submission" date="2014-06" db="EMBL/GenBank/DDBJ databases">
        <title>Draft genome sequence of Idiomarina sp. MCCC 1A10513.</title>
        <authorList>
            <person name="Du J."/>
            <person name="Lai Q."/>
            <person name="Shao Z."/>
        </authorList>
    </citation>
    <scope>NUCLEOTIDE SEQUENCE [LARGE SCALE GENOMIC DNA]</scope>
    <source>
        <strain evidence="4 5">MCCC 1A10513</strain>
    </source>
</reference>
<dbReference type="STRING" id="1517416.IDAT_03795"/>
<dbReference type="InterPro" id="IPR027385">
    <property type="entry name" value="Beta-barrel_OMP"/>
</dbReference>